<dbReference type="AlphaFoldDB" id="A0A914A9G5"/>
<evidence type="ECO:0000256" key="2">
    <source>
        <dbReference type="SAM" id="SignalP"/>
    </source>
</evidence>
<dbReference type="EnsemblMetazoa" id="XM_038204136.1">
    <property type="protein sequence ID" value="XP_038060064.1"/>
    <property type="gene ID" value="LOC119731117"/>
</dbReference>
<dbReference type="CDD" id="cd00057">
    <property type="entry name" value="FA58C"/>
    <property type="match status" value="1"/>
</dbReference>
<feature type="signal peptide" evidence="2">
    <location>
        <begin position="1"/>
        <end position="27"/>
    </location>
</feature>
<proteinExistence type="predicted"/>
<dbReference type="PROSITE" id="PS01285">
    <property type="entry name" value="FA58C_1"/>
    <property type="match status" value="1"/>
</dbReference>
<accession>A0A914A9G5</accession>
<dbReference type="InterPro" id="IPR008979">
    <property type="entry name" value="Galactose-bd-like_sf"/>
</dbReference>
<sequence>MIKMKCLLIALFAVVVQCCLFAATAHADSDCDSCLEAALRPLYSQLDVFRDQLDAVHVSCTKDVLDCSEVGPLGMEDGRIPDASITASTFFYNLANYAPHRARLNFQGGISSAWASAGSSDPNPWIQVDFGTSVIVTGVITQGRGDSPYDNQLVSEFKVAYSNDGQEWTYVTAEGATSPRKFPGNLEGHNSQVTTTFPKAFQAKFLRILPTKWGAHCSMRFEVLGCESHE</sequence>
<dbReference type="PANTHER" id="PTHR24543:SF325">
    <property type="entry name" value="F5_8 TYPE C DOMAIN-CONTAINING PROTEIN"/>
    <property type="match status" value="1"/>
</dbReference>
<dbReference type="PROSITE" id="PS50022">
    <property type="entry name" value="FA58C_3"/>
    <property type="match status" value="1"/>
</dbReference>
<dbReference type="OrthoDB" id="5985199at2759"/>
<protein>
    <recommendedName>
        <fullName evidence="3">F5/8 type C domain-containing protein</fullName>
    </recommendedName>
</protein>
<dbReference type="RefSeq" id="XP_038060064.1">
    <property type="nucleotide sequence ID" value="XM_038204136.1"/>
</dbReference>
<keyword evidence="1" id="KW-1015">Disulfide bond</keyword>
<dbReference type="FunFam" id="2.60.120.260:FF:000002">
    <property type="entry name" value="Coagulation factor VIII"/>
    <property type="match status" value="1"/>
</dbReference>
<feature type="chain" id="PRO_5038035624" description="F5/8 type C domain-containing protein" evidence="2">
    <location>
        <begin position="28"/>
        <end position="230"/>
    </location>
</feature>
<evidence type="ECO:0000313" key="4">
    <source>
        <dbReference type="EnsemblMetazoa" id="XP_038060064.1"/>
    </source>
</evidence>
<dbReference type="SUPFAM" id="SSF49785">
    <property type="entry name" value="Galactose-binding domain-like"/>
    <property type="match status" value="1"/>
</dbReference>
<keyword evidence="5" id="KW-1185">Reference proteome</keyword>
<dbReference type="GeneID" id="119731117"/>
<dbReference type="OMA" id="VANICTV"/>
<dbReference type="InterPro" id="IPR000421">
    <property type="entry name" value="FA58C"/>
</dbReference>
<keyword evidence="2" id="KW-0732">Signal</keyword>
<dbReference type="PANTHER" id="PTHR24543">
    <property type="entry name" value="MULTICOPPER OXIDASE-RELATED"/>
    <property type="match status" value="1"/>
</dbReference>
<dbReference type="Proteomes" id="UP000887568">
    <property type="component" value="Unplaced"/>
</dbReference>
<dbReference type="SMART" id="SM00231">
    <property type="entry name" value="FA58C"/>
    <property type="match status" value="1"/>
</dbReference>
<evidence type="ECO:0000313" key="5">
    <source>
        <dbReference type="Proteomes" id="UP000887568"/>
    </source>
</evidence>
<dbReference type="Gene3D" id="2.60.120.260">
    <property type="entry name" value="Galactose-binding domain-like"/>
    <property type="match status" value="1"/>
</dbReference>
<reference evidence="4" key="1">
    <citation type="submission" date="2022-11" db="UniProtKB">
        <authorList>
            <consortium name="EnsemblMetazoa"/>
        </authorList>
    </citation>
    <scope>IDENTIFICATION</scope>
</reference>
<evidence type="ECO:0000259" key="3">
    <source>
        <dbReference type="PROSITE" id="PS50022"/>
    </source>
</evidence>
<name>A0A914A9G5_PATMI</name>
<dbReference type="PROSITE" id="PS01286">
    <property type="entry name" value="FA58C_2"/>
    <property type="match status" value="1"/>
</dbReference>
<feature type="domain" description="F5/8 type C" evidence="3">
    <location>
        <begin position="67"/>
        <end position="226"/>
    </location>
</feature>
<dbReference type="Pfam" id="PF00754">
    <property type="entry name" value="F5_F8_type_C"/>
    <property type="match status" value="1"/>
</dbReference>
<evidence type="ECO:0000256" key="1">
    <source>
        <dbReference type="ARBA" id="ARBA00023157"/>
    </source>
</evidence>
<organism evidence="4 5">
    <name type="scientific">Patiria miniata</name>
    <name type="common">Bat star</name>
    <name type="synonym">Asterina miniata</name>
    <dbReference type="NCBI Taxonomy" id="46514"/>
    <lineage>
        <taxon>Eukaryota</taxon>
        <taxon>Metazoa</taxon>
        <taxon>Echinodermata</taxon>
        <taxon>Eleutherozoa</taxon>
        <taxon>Asterozoa</taxon>
        <taxon>Asteroidea</taxon>
        <taxon>Valvatacea</taxon>
        <taxon>Valvatida</taxon>
        <taxon>Asterinidae</taxon>
        <taxon>Patiria</taxon>
    </lineage>
</organism>